<dbReference type="InterPro" id="IPR001930">
    <property type="entry name" value="Peptidase_M1"/>
</dbReference>
<dbReference type="Pfam" id="PF11838">
    <property type="entry name" value="ERAP1_C"/>
    <property type="match status" value="1"/>
</dbReference>
<dbReference type="Pfam" id="PF01433">
    <property type="entry name" value="Peptidase_M1"/>
    <property type="match status" value="1"/>
</dbReference>
<dbReference type="SUPFAM" id="SSF55486">
    <property type="entry name" value="Metalloproteases ('zincins'), catalytic domain"/>
    <property type="match status" value="1"/>
</dbReference>
<dbReference type="InterPro" id="IPR042097">
    <property type="entry name" value="Aminopeptidase_N-like_N_sf"/>
</dbReference>
<dbReference type="GO" id="GO:0006508">
    <property type="term" value="P:proteolysis"/>
    <property type="evidence" value="ECO:0007669"/>
    <property type="project" value="UniProtKB-KW"/>
</dbReference>
<evidence type="ECO:0000259" key="12">
    <source>
        <dbReference type="Pfam" id="PF01433"/>
    </source>
</evidence>
<protein>
    <recommendedName>
        <fullName evidence="11">Aminopeptidase</fullName>
        <ecNumber evidence="11">3.4.11.-</ecNumber>
    </recommendedName>
</protein>
<dbReference type="PRINTS" id="PR00756">
    <property type="entry name" value="ALADIPTASE"/>
</dbReference>
<evidence type="ECO:0000256" key="1">
    <source>
        <dbReference type="ARBA" id="ARBA00010136"/>
    </source>
</evidence>
<dbReference type="GO" id="GO:0008270">
    <property type="term" value="F:zinc ion binding"/>
    <property type="evidence" value="ECO:0007669"/>
    <property type="project" value="UniProtKB-UniRule"/>
</dbReference>
<keyword evidence="6 9" id="KW-0862">Zinc</keyword>
<dbReference type="Pfam" id="PF17900">
    <property type="entry name" value="Peptidase_M1_N"/>
    <property type="match status" value="1"/>
</dbReference>
<keyword evidence="16" id="KW-1185">Reference proteome</keyword>
<evidence type="ECO:0000313" key="15">
    <source>
        <dbReference type="EMBL" id="ODV96496.1"/>
    </source>
</evidence>
<keyword evidence="2 11" id="KW-0031">Aminopeptidase</keyword>
<dbReference type="Gene3D" id="1.10.390.10">
    <property type="entry name" value="Neutral Protease Domain 2"/>
    <property type="match status" value="1"/>
</dbReference>
<evidence type="ECO:0000256" key="9">
    <source>
        <dbReference type="PIRSR" id="PIRSR634016-3"/>
    </source>
</evidence>
<dbReference type="Proteomes" id="UP000094236">
    <property type="component" value="Unassembled WGS sequence"/>
</dbReference>
<evidence type="ECO:0000256" key="8">
    <source>
        <dbReference type="PIRSR" id="PIRSR634016-1"/>
    </source>
</evidence>
<feature type="active site" description="Proton acceptor" evidence="8">
    <location>
        <position position="314"/>
    </location>
</feature>
<evidence type="ECO:0000256" key="6">
    <source>
        <dbReference type="ARBA" id="ARBA00022833"/>
    </source>
</evidence>
<dbReference type="GO" id="GO:0016020">
    <property type="term" value="C:membrane"/>
    <property type="evidence" value="ECO:0007669"/>
    <property type="project" value="TreeGrafter"/>
</dbReference>
<dbReference type="Gene3D" id="2.60.40.1730">
    <property type="entry name" value="tricorn interacting facor f3 domain"/>
    <property type="match status" value="1"/>
</dbReference>
<feature type="domain" description="Peptidase M1 membrane alanine aminopeptidase" evidence="12">
    <location>
        <begin position="241"/>
        <end position="458"/>
    </location>
</feature>
<feature type="site" description="Transition state stabilizer" evidence="10">
    <location>
        <position position="399"/>
    </location>
</feature>
<feature type="domain" description="ERAP1-like C-terminal" evidence="13">
    <location>
        <begin position="538"/>
        <end position="857"/>
    </location>
</feature>
<dbReference type="InterPro" id="IPR014782">
    <property type="entry name" value="Peptidase_M1_dom"/>
</dbReference>
<dbReference type="InterPro" id="IPR034016">
    <property type="entry name" value="M1_APN-typ"/>
</dbReference>
<evidence type="ECO:0000256" key="10">
    <source>
        <dbReference type="PIRSR" id="PIRSR634016-4"/>
    </source>
</evidence>
<name>A0A1E4TXM3_PACTA</name>
<dbReference type="Gene3D" id="1.25.50.20">
    <property type="match status" value="1"/>
</dbReference>
<evidence type="ECO:0000259" key="14">
    <source>
        <dbReference type="Pfam" id="PF17900"/>
    </source>
</evidence>
<dbReference type="FunFam" id="1.10.390.10:FF:000001">
    <property type="entry name" value="Aminopeptidase"/>
    <property type="match status" value="1"/>
</dbReference>
<dbReference type="CDD" id="cd09601">
    <property type="entry name" value="M1_APN-Q_like"/>
    <property type="match status" value="1"/>
</dbReference>
<evidence type="ECO:0000256" key="2">
    <source>
        <dbReference type="ARBA" id="ARBA00022438"/>
    </source>
</evidence>
<dbReference type="InterPro" id="IPR024571">
    <property type="entry name" value="ERAP1-like_C_dom"/>
</dbReference>
<evidence type="ECO:0000313" key="16">
    <source>
        <dbReference type="Proteomes" id="UP000094236"/>
    </source>
</evidence>
<dbReference type="SUPFAM" id="SSF63737">
    <property type="entry name" value="Leukotriene A4 hydrolase N-terminal domain"/>
    <property type="match status" value="1"/>
</dbReference>
<comment type="similarity">
    <text evidence="1 11">Belongs to the peptidase M1 family.</text>
</comment>
<proteinExistence type="inferred from homology"/>
<feature type="binding site" evidence="9">
    <location>
        <position position="317"/>
    </location>
    <ligand>
        <name>Zn(2+)</name>
        <dbReference type="ChEBI" id="CHEBI:29105"/>
        <note>catalytic</note>
    </ligand>
</feature>
<dbReference type="GO" id="GO:0070006">
    <property type="term" value="F:metalloaminopeptidase activity"/>
    <property type="evidence" value="ECO:0007669"/>
    <property type="project" value="TreeGrafter"/>
</dbReference>
<keyword evidence="3 11" id="KW-0645">Protease</keyword>
<evidence type="ECO:0000256" key="4">
    <source>
        <dbReference type="ARBA" id="ARBA00022723"/>
    </source>
</evidence>
<dbReference type="OrthoDB" id="10031169at2759"/>
<dbReference type="PANTHER" id="PTHR11533">
    <property type="entry name" value="PROTEASE M1 ZINC METALLOPROTEASE"/>
    <property type="match status" value="1"/>
</dbReference>
<reference evidence="16" key="1">
    <citation type="submission" date="2016-05" db="EMBL/GenBank/DDBJ databases">
        <title>Comparative genomics of biotechnologically important yeasts.</title>
        <authorList>
            <consortium name="DOE Joint Genome Institute"/>
            <person name="Riley R."/>
            <person name="Haridas S."/>
            <person name="Wolfe K.H."/>
            <person name="Lopes M.R."/>
            <person name="Hittinger C.T."/>
            <person name="Goker M."/>
            <person name="Salamov A."/>
            <person name="Wisecaver J."/>
            <person name="Long T.M."/>
            <person name="Aerts A.L."/>
            <person name="Barry K."/>
            <person name="Choi C."/>
            <person name="Clum A."/>
            <person name="Coughlan A.Y."/>
            <person name="Deshpande S."/>
            <person name="Douglass A.P."/>
            <person name="Hanson S.J."/>
            <person name="Klenk H.-P."/>
            <person name="Labutti K."/>
            <person name="Lapidus A."/>
            <person name="Lindquist E."/>
            <person name="Lipzen A."/>
            <person name="Meier-Kolthoff J.P."/>
            <person name="Ohm R.A."/>
            <person name="Otillar R.P."/>
            <person name="Pangilinan J."/>
            <person name="Peng Y."/>
            <person name="Rokas A."/>
            <person name="Rosa C.A."/>
            <person name="Scheuner C."/>
            <person name="Sibirny A.A."/>
            <person name="Slot J.C."/>
            <person name="Stielow J.B."/>
            <person name="Sun H."/>
            <person name="Kurtzman C.P."/>
            <person name="Blackwell M."/>
            <person name="Grigoriev I.V."/>
            <person name="Jeffries T.W."/>
        </authorList>
    </citation>
    <scope>NUCLEOTIDE SEQUENCE [LARGE SCALE GENOMIC DNA]</scope>
    <source>
        <strain evidence="16">NRRL Y-2460</strain>
    </source>
</reference>
<feature type="domain" description="Aminopeptidase N-like N-terminal" evidence="14">
    <location>
        <begin position="14"/>
        <end position="201"/>
    </location>
</feature>
<dbReference type="PANTHER" id="PTHR11533:SF171">
    <property type="entry name" value="AMINOPEPTIDASE"/>
    <property type="match status" value="1"/>
</dbReference>
<feature type="binding site" evidence="9">
    <location>
        <position position="313"/>
    </location>
    <ligand>
        <name>Zn(2+)</name>
        <dbReference type="ChEBI" id="CHEBI:29105"/>
        <note>catalytic</note>
    </ligand>
</feature>
<evidence type="ECO:0000256" key="5">
    <source>
        <dbReference type="ARBA" id="ARBA00022801"/>
    </source>
</evidence>
<dbReference type="GO" id="GO:0042277">
    <property type="term" value="F:peptide binding"/>
    <property type="evidence" value="ECO:0007669"/>
    <property type="project" value="TreeGrafter"/>
</dbReference>
<dbReference type="Gene3D" id="2.60.40.1910">
    <property type="match status" value="1"/>
</dbReference>
<gene>
    <name evidence="15" type="ORF">PACTADRAFT_33662</name>
</gene>
<dbReference type="InterPro" id="IPR027268">
    <property type="entry name" value="Peptidase_M4/M1_CTD_sf"/>
</dbReference>
<keyword evidence="7 11" id="KW-0482">Metalloprotease</keyword>
<dbReference type="GO" id="GO:0043171">
    <property type="term" value="P:peptide catabolic process"/>
    <property type="evidence" value="ECO:0007669"/>
    <property type="project" value="TreeGrafter"/>
</dbReference>
<comment type="cofactor">
    <cofactor evidence="9 11">
        <name>Zn(2+)</name>
        <dbReference type="ChEBI" id="CHEBI:29105"/>
    </cofactor>
    <text evidence="9 11">Binds 1 zinc ion per subunit.</text>
</comment>
<keyword evidence="5 11" id="KW-0378">Hydrolase</keyword>
<feature type="binding site" evidence="9">
    <location>
        <position position="336"/>
    </location>
    <ligand>
        <name>Zn(2+)</name>
        <dbReference type="ChEBI" id="CHEBI:29105"/>
        <note>catalytic</note>
    </ligand>
</feature>
<evidence type="ECO:0000256" key="11">
    <source>
        <dbReference type="RuleBase" id="RU364040"/>
    </source>
</evidence>
<dbReference type="InterPro" id="IPR045357">
    <property type="entry name" value="Aminopeptidase_N-like_N"/>
</dbReference>
<dbReference type="EC" id="3.4.11.-" evidence="11"/>
<dbReference type="STRING" id="669874.A0A1E4TXM3"/>
<dbReference type="AlphaFoldDB" id="A0A1E4TXM3"/>
<dbReference type="EMBL" id="KV454013">
    <property type="protein sequence ID" value="ODV96496.1"/>
    <property type="molecule type" value="Genomic_DNA"/>
</dbReference>
<dbReference type="InterPro" id="IPR050344">
    <property type="entry name" value="Peptidase_M1_aminopeptidases"/>
</dbReference>
<accession>A0A1E4TXM3</accession>
<sequence>MTLSHEGLPRSLLPSHYDIKISEIDTESNIFNGFVSIDLTVEESTDNILLNIRDITIKTIGVYTAEKKPIHVKKFDADLKTELLSIDLEDKLAKGSKIYVSIKYAGIIQTNMSGFYRSDYKDEITGKEKCCLSTQFEATDARRGFPCLDEPNFKATFSIEVIVKQDWIALSNVELHQKEVIENQGLVKYIFNKTVVMSTYLVAWACGDFEYIESFTERLYNNKPIPVRVYTARGLKEQGQFGLNVATKSLDYFSKIFDLDYPLPKLDLISVPTYSHNGMENYGLITFRSTALLFDEKTSDTKYKQKIAYVVAHEVAHQWFGDLVTMDWWNELWLNEGFATWVGTLAVSYLYPEWEFFTSFISTSLQSALALDSLRGSHPIEVPVYSALDIDQVFDDISYLKGASAINMLSSSLGVDVFLRGVSLYLKKHKYGNAKTNDLWKGISESSNVDVTKLMDSWISKIGFPYLIVKKTDTGISVEQNRFLSTGDVKPEENETLWWVPLNISTGPNPEDVLKNNSDSWKFFSSRTIEIPLDTTKFFKLNKDSVGVYRVFYDSDILSIIIENIDKLSVKDKIGLLADTASIASAGLGKTSALLELIWSFKDETDINIWTTIICRLSKLAQTWFEQPLEVQVALKKFQQEIYSHALNNIGFKDEETDSLLTKNLRMEILSAAGLTSVHMVVEEAKRIFKNWEQGKEEIRPSARSFVLSTVLHEDASSNEFNVVLKEVLEPSSLDAREIALTSMGHLTSKNEQALLPKAVELLLKPFVPEMDVHFLSSSLARNNETRWLLWKFIKANYDDLYKKLSANMVIMDRFIKFSLTNFASNEAYDDIKDFFADKNIIGFERSLSQVLESIKANAKWVNNDADDVKDWLARNKYL</sequence>
<keyword evidence="4 9" id="KW-0479">Metal-binding</keyword>
<evidence type="ECO:0000256" key="3">
    <source>
        <dbReference type="ARBA" id="ARBA00022670"/>
    </source>
</evidence>
<dbReference type="GO" id="GO:0005737">
    <property type="term" value="C:cytoplasm"/>
    <property type="evidence" value="ECO:0007669"/>
    <property type="project" value="TreeGrafter"/>
</dbReference>
<evidence type="ECO:0000256" key="7">
    <source>
        <dbReference type="ARBA" id="ARBA00023049"/>
    </source>
</evidence>
<evidence type="ECO:0000259" key="13">
    <source>
        <dbReference type="Pfam" id="PF11838"/>
    </source>
</evidence>
<organism evidence="15 16">
    <name type="scientific">Pachysolen tannophilus NRRL Y-2460</name>
    <dbReference type="NCBI Taxonomy" id="669874"/>
    <lineage>
        <taxon>Eukaryota</taxon>
        <taxon>Fungi</taxon>
        <taxon>Dikarya</taxon>
        <taxon>Ascomycota</taxon>
        <taxon>Saccharomycotina</taxon>
        <taxon>Pichiomycetes</taxon>
        <taxon>Pachysolenaceae</taxon>
        <taxon>Pachysolen</taxon>
    </lineage>
</organism>